<evidence type="ECO:0000256" key="3">
    <source>
        <dbReference type="ARBA" id="ARBA00022490"/>
    </source>
</evidence>
<dbReference type="Pfam" id="PF14204">
    <property type="entry name" value="Ribosomal_L18_c"/>
    <property type="match status" value="1"/>
</dbReference>
<keyword evidence="5 8" id="KW-0689">Ribosomal protein</keyword>
<evidence type="ECO:0000256" key="6">
    <source>
        <dbReference type="ARBA" id="ARBA00023274"/>
    </source>
</evidence>
<keyword evidence="3" id="KW-0963">Cytoplasm</keyword>
<dbReference type="InterPro" id="IPR025607">
    <property type="entry name" value="Ribosomal_uL18_C_euk"/>
</dbReference>
<dbReference type="PANTHER" id="PTHR23410:SF12">
    <property type="entry name" value="LARGE RIBOSOMAL SUBUNIT PROTEIN UL18"/>
    <property type="match status" value="1"/>
</dbReference>
<evidence type="ECO:0000256" key="1">
    <source>
        <dbReference type="ARBA" id="ARBA00004496"/>
    </source>
</evidence>
<evidence type="ECO:0000313" key="9">
    <source>
        <dbReference type="Proteomes" id="UP000830375"/>
    </source>
</evidence>
<reference evidence="8 9" key="1">
    <citation type="submission" date="2022-01" db="EMBL/GenBank/DDBJ databases">
        <title>A high-quality chromosome-level genome assembly of rohu carp, Labeo rohita.</title>
        <authorList>
            <person name="Arick M.A. II"/>
            <person name="Hsu C.-Y."/>
            <person name="Magbanua Z."/>
            <person name="Pechanova O."/>
            <person name="Grover C."/>
            <person name="Miller E."/>
            <person name="Thrash A."/>
            <person name="Ezzel L."/>
            <person name="Alam S."/>
            <person name="Benzie J."/>
            <person name="Hamilton M."/>
            <person name="Karsi A."/>
            <person name="Lawrence M.L."/>
            <person name="Peterson D.G."/>
        </authorList>
    </citation>
    <scope>NUCLEOTIDE SEQUENCE [LARGE SCALE GENOMIC DNA]</scope>
    <source>
        <strain evidence="9">BAU-BD-2019</strain>
        <tissue evidence="8">Blood</tissue>
    </source>
</reference>
<dbReference type="GO" id="GO:0005840">
    <property type="term" value="C:ribosome"/>
    <property type="evidence" value="ECO:0007669"/>
    <property type="project" value="UniProtKB-KW"/>
</dbReference>
<dbReference type="PANTHER" id="PTHR23410">
    <property type="entry name" value="RIBOSOMAL PROTEIN L5-RELATED"/>
    <property type="match status" value="1"/>
</dbReference>
<keyword evidence="6" id="KW-0687">Ribonucleoprotein</keyword>
<evidence type="ECO:0000313" key="8">
    <source>
        <dbReference type="EMBL" id="KAI2667425.1"/>
    </source>
</evidence>
<name>A0ABQ8MXH0_LABRO</name>
<keyword evidence="9" id="KW-1185">Reference proteome</keyword>
<gene>
    <name evidence="8" type="ORF">H4Q32_003899</name>
</gene>
<sequence>MTLEEHTLLPPNAMIFRSQRSMNFLFTVQREQYRSLKTSVSQPKGEQTITKWSGFVKVVKNKAYFKRYQVKFRRRREGKTDYFARKRLVIQDKNKYNTPKYRMIVRLSNRDIVCQIAYAKIEGDAIVCAAYSHELPKYGIAVGLTNYAAAYCTGLLCARRLLNKFGLDKVYEGQVEVTGDEFNVESIDGQPGAFSCYLDAGLARTTTGNKVFGALKGAVDGGLSIPHSTKRFPGYDSESKEFNAEVHRKHIMGQNVSEYMSYLIEEDEDQYKKQFSRFIKNGITPESVEEMYKKAHASIRENPVHEKKPKGEIKKKRWNRAKLTLAQRKDRVAQKKASFLRAQEAAADD</sequence>
<evidence type="ECO:0000256" key="2">
    <source>
        <dbReference type="ARBA" id="ARBA00007116"/>
    </source>
</evidence>
<dbReference type="CDD" id="cd00432">
    <property type="entry name" value="Ribosomal_L18_L5e"/>
    <property type="match status" value="1"/>
</dbReference>
<comment type="subcellular location">
    <subcellularLocation>
        <location evidence="1">Cytoplasm</location>
    </subcellularLocation>
</comment>
<dbReference type="Gene3D" id="3.30.420.100">
    <property type="match status" value="1"/>
</dbReference>
<dbReference type="HAMAP" id="MF_01337_A">
    <property type="entry name" value="Ribosomal_uL18_A"/>
    <property type="match status" value="1"/>
</dbReference>
<dbReference type="InterPro" id="IPR057268">
    <property type="entry name" value="Ribosomal_L18"/>
</dbReference>
<feature type="domain" description="Large ribosomal subunit protein uL18 C-terminal eukaryotes" evidence="7">
    <location>
        <begin position="288"/>
        <end position="341"/>
    </location>
</feature>
<keyword evidence="4" id="KW-0694">RNA-binding</keyword>
<evidence type="ECO:0000259" key="7">
    <source>
        <dbReference type="Pfam" id="PF14204"/>
    </source>
</evidence>
<dbReference type="Pfam" id="PF17144">
    <property type="entry name" value="Ribosomal_L5e"/>
    <property type="match status" value="1"/>
</dbReference>
<evidence type="ECO:0000256" key="5">
    <source>
        <dbReference type="ARBA" id="ARBA00022980"/>
    </source>
</evidence>
<dbReference type="Proteomes" id="UP000830375">
    <property type="component" value="Unassembled WGS sequence"/>
</dbReference>
<dbReference type="SUPFAM" id="SSF53137">
    <property type="entry name" value="Translational machinery components"/>
    <property type="match status" value="1"/>
</dbReference>
<dbReference type="PRINTS" id="PR00058">
    <property type="entry name" value="RIBOSOMALL5"/>
</dbReference>
<evidence type="ECO:0000256" key="4">
    <source>
        <dbReference type="ARBA" id="ARBA00022730"/>
    </source>
</evidence>
<protein>
    <submittedName>
        <fullName evidence="8">60S ribosomal protein L5</fullName>
    </submittedName>
</protein>
<organism evidence="8 9">
    <name type="scientific">Labeo rohita</name>
    <name type="common">Indian major carp</name>
    <name type="synonym">Cyprinus rohita</name>
    <dbReference type="NCBI Taxonomy" id="84645"/>
    <lineage>
        <taxon>Eukaryota</taxon>
        <taxon>Metazoa</taxon>
        <taxon>Chordata</taxon>
        <taxon>Craniata</taxon>
        <taxon>Vertebrata</taxon>
        <taxon>Euteleostomi</taxon>
        <taxon>Actinopterygii</taxon>
        <taxon>Neopterygii</taxon>
        <taxon>Teleostei</taxon>
        <taxon>Ostariophysi</taxon>
        <taxon>Cypriniformes</taxon>
        <taxon>Cyprinidae</taxon>
        <taxon>Labeoninae</taxon>
        <taxon>Labeonini</taxon>
        <taxon>Labeo</taxon>
    </lineage>
</organism>
<comment type="similarity">
    <text evidence="2">Belongs to the universal ribosomal protein uL18 family.</text>
</comment>
<dbReference type="InterPro" id="IPR005485">
    <property type="entry name" value="Rbsml_uL18_euk_arch"/>
</dbReference>
<keyword evidence="4" id="KW-0699">rRNA-binding</keyword>
<proteinExistence type="inferred from homology"/>
<comment type="caution">
    <text evidence="8">The sequence shown here is derived from an EMBL/GenBank/DDBJ whole genome shotgun (WGS) entry which is preliminary data.</text>
</comment>
<dbReference type="EMBL" id="JACTAM010000002">
    <property type="protein sequence ID" value="KAI2667425.1"/>
    <property type="molecule type" value="Genomic_DNA"/>
</dbReference>
<accession>A0ABQ8MXH0</accession>